<feature type="compositionally biased region" description="Basic and acidic residues" evidence="1">
    <location>
        <begin position="81"/>
        <end position="109"/>
    </location>
</feature>
<dbReference type="AlphaFoldDB" id="A0A2M4D0G9"/>
<name>A0A2M4D0G9_ANODA</name>
<keyword evidence="2" id="KW-0732">Signal</keyword>
<feature type="chain" id="PRO_5014759885" evidence="2">
    <location>
        <begin position="17"/>
        <end position="109"/>
    </location>
</feature>
<evidence type="ECO:0000256" key="2">
    <source>
        <dbReference type="SAM" id="SignalP"/>
    </source>
</evidence>
<protein>
    <submittedName>
        <fullName evidence="3">Putative secreted protein</fullName>
    </submittedName>
</protein>
<dbReference type="EMBL" id="GGFL01006868">
    <property type="protein sequence ID" value="MBW71046.1"/>
    <property type="molecule type" value="Transcribed_RNA"/>
</dbReference>
<feature type="region of interest" description="Disordered" evidence="1">
    <location>
        <begin position="63"/>
        <end position="109"/>
    </location>
</feature>
<sequence>MLCVVCCVCVRVCVLCELNGAKGSSAEATAPQERRRKKNQLARLLVCVKWPAAAFRRCMFSSVPRSDHPARGHLFSRQQVYRKDNSTERESSKQKEKKERKRERASGVE</sequence>
<organism evidence="3">
    <name type="scientific">Anopheles darlingi</name>
    <name type="common">Mosquito</name>
    <dbReference type="NCBI Taxonomy" id="43151"/>
    <lineage>
        <taxon>Eukaryota</taxon>
        <taxon>Metazoa</taxon>
        <taxon>Ecdysozoa</taxon>
        <taxon>Arthropoda</taxon>
        <taxon>Hexapoda</taxon>
        <taxon>Insecta</taxon>
        <taxon>Pterygota</taxon>
        <taxon>Neoptera</taxon>
        <taxon>Endopterygota</taxon>
        <taxon>Diptera</taxon>
        <taxon>Nematocera</taxon>
        <taxon>Culicoidea</taxon>
        <taxon>Culicidae</taxon>
        <taxon>Anophelinae</taxon>
        <taxon>Anopheles</taxon>
    </lineage>
</organism>
<feature type="signal peptide" evidence="2">
    <location>
        <begin position="1"/>
        <end position="16"/>
    </location>
</feature>
<evidence type="ECO:0000256" key="1">
    <source>
        <dbReference type="SAM" id="MobiDB-lite"/>
    </source>
</evidence>
<proteinExistence type="predicted"/>
<reference evidence="3" key="1">
    <citation type="submission" date="2018-01" db="EMBL/GenBank/DDBJ databases">
        <title>An insight into the sialome of Amazonian anophelines.</title>
        <authorList>
            <person name="Ribeiro J.M."/>
            <person name="Scarpassa V."/>
            <person name="Calvo E."/>
        </authorList>
    </citation>
    <scope>NUCLEOTIDE SEQUENCE</scope>
</reference>
<accession>A0A2M4D0G9</accession>
<evidence type="ECO:0000313" key="3">
    <source>
        <dbReference type="EMBL" id="MBW71046.1"/>
    </source>
</evidence>